<dbReference type="EMBL" id="JBHSAX010000013">
    <property type="protein sequence ID" value="MFC3963123.1"/>
    <property type="molecule type" value="Genomic_DNA"/>
</dbReference>
<dbReference type="Proteomes" id="UP001595696">
    <property type="component" value="Unassembled WGS sequence"/>
</dbReference>
<protein>
    <submittedName>
        <fullName evidence="1">Uncharacterized protein</fullName>
    </submittedName>
</protein>
<organism evidence="1 2">
    <name type="scientific">Nocardia jiangsuensis</name>
    <dbReference type="NCBI Taxonomy" id="1691563"/>
    <lineage>
        <taxon>Bacteria</taxon>
        <taxon>Bacillati</taxon>
        <taxon>Actinomycetota</taxon>
        <taxon>Actinomycetes</taxon>
        <taxon>Mycobacteriales</taxon>
        <taxon>Nocardiaceae</taxon>
        <taxon>Nocardia</taxon>
    </lineage>
</organism>
<evidence type="ECO:0000313" key="2">
    <source>
        <dbReference type="Proteomes" id="UP001595696"/>
    </source>
</evidence>
<comment type="caution">
    <text evidence="1">The sequence shown here is derived from an EMBL/GenBank/DDBJ whole genome shotgun (WGS) entry which is preliminary data.</text>
</comment>
<accession>A0ABV8DTB0</accession>
<gene>
    <name evidence="1" type="ORF">ACFO0B_14100</name>
</gene>
<evidence type="ECO:0000313" key="1">
    <source>
        <dbReference type="EMBL" id="MFC3963123.1"/>
    </source>
</evidence>
<keyword evidence="2" id="KW-1185">Reference proteome</keyword>
<sequence length="158" mass="16466">MDPVTLIVAAVAAGAAAGVTQVATQVVTDAYQAFKSLLTCKFEAIEAEVVGVERDPEEPLRRDLLAKELIKLDAGEDLEVRAAAEELLRVIAYQAPTAVEAVGMELTRAAVDGDLEITDLAVTGGSGFRGTDLSVKGSIKFSGGRIGRHNADPSTARG</sequence>
<proteinExistence type="predicted"/>
<name>A0ABV8DTB0_9NOCA</name>
<dbReference type="RefSeq" id="WP_378612855.1">
    <property type="nucleotide sequence ID" value="NZ_JBHSAX010000013.1"/>
</dbReference>
<reference evidence="2" key="1">
    <citation type="journal article" date="2019" name="Int. J. Syst. Evol. Microbiol.">
        <title>The Global Catalogue of Microorganisms (GCM) 10K type strain sequencing project: providing services to taxonomists for standard genome sequencing and annotation.</title>
        <authorList>
            <consortium name="The Broad Institute Genomics Platform"/>
            <consortium name="The Broad Institute Genome Sequencing Center for Infectious Disease"/>
            <person name="Wu L."/>
            <person name="Ma J."/>
        </authorList>
    </citation>
    <scope>NUCLEOTIDE SEQUENCE [LARGE SCALE GENOMIC DNA]</scope>
    <source>
        <strain evidence="2">CGMCC 4.7330</strain>
    </source>
</reference>